<comment type="caution">
    <text evidence="2">The sequence shown here is derived from an EMBL/GenBank/DDBJ whole genome shotgun (WGS) entry which is preliminary data.</text>
</comment>
<organism evidence="2 3">
    <name type="scientific">Streptomyces regalis</name>
    <dbReference type="NCBI Taxonomy" id="68262"/>
    <lineage>
        <taxon>Bacteria</taxon>
        <taxon>Bacillati</taxon>
        <taxon>Actinomycetota</taxon>
        <taxon>Actinomycetes</taxon>
        <taxon>Kitasatosporales</taxon>
        <taxon>Streptomycetaceae</taxon>
        <taxon>Streptomyces</taxon>
    </lineage>
</organism>
<proteinExistence type="predicted"/>
<dbReference type="AlphaFoldDB" id="A0A0X3V545"/>
<feature type="compositionally biased region" description="Low complexity" evidence="1">
    <location>
        <begin position="110"/>
        <end position="119"/>
    </location>
</feature>
<sequence>MNDEVGAPAGASTLPEVDDVLAAALEAQGEAGVRALGLLRDAHRVLTGEGFVRPAEVAAACVRSAADALLSLPGALVTAGLKPAAKDLLAAVDALPSPVAAEDSPSGELAAGAANSSPGGPVGAGWERVSAAAEVLRGELERPGGFHRARARGIVERLTGVTLGAAQETALDVWGAVYGVASGILHGSAAGPGEAVQLYADLLGAAHQLLVPLPDRAARVLELAALTQPGAAEAAELARWSDPRATDYFFRCGPAPRWLNVLQEHAPHLLMPDGAVGGRWPAAPFLEHVAGADPDAARAWLAAPAGEGAAAVARAQQVAAAGRLALDGLLGLAVRHRDVVDAGQLRAVLADPGVRDGGGPAVGATLRLAARWARAVPRTERTRAWILVVEGLLAGAVDDEHAGHLSLRAVAERAAAAEARAKKALAAGDVAAAEAVVAAAVAGEEEARELIAKETAARLPGHEAAALLRELACTAYPAGRAAGAHPNITVIRAVLAGLLARDIALLPEASRPLVFGGDLDLVHAGDPAAYGGPRLARTVLDLAAADADAGVHLAERTRPLTRVAPVDGRLHDRLLAAHLAARPPAGGLAEQEWWEQAVVLVPRLLAAEPAPEPARLLDLVLGTCPPERAVQLEADVRIALGTAPSAAQVAEVLPADAEQDDGLAEPLASWLRVWDWSPVLPARLLADWEPVLEAARRLKPAGPSDPRTAPVLEPHKAATVLDAEDLAEVAAGHGPVAAAAALATADDAGADGYAMVLHRLIATDPAAWTADVPAVLAALQLPELGAFYLAAAAVLADRPGALPGSALADAVTAALDVRRRLDETTSATDTAAADDRSTAVFFADQALFDLITTVWRTDTALADDQAKAVLAHLHALAAPLARQDTPTDGPGPAGGGGVDAALLGSDPGVRALGCLLEYAVHRARTQGEMPADVLQTVAGALAARGDQDAVATAIGVRLPALHRHAPAFATDHRTALYGLAPGRPSPADSWLRWGPYDRQVLAALERAELLAALRDADPGPAPGAAAHTAVVLLADPAFLGDPAVLWAELATGTGGADAAGLLLAAIASRTPRTDGPAWPDAAERLAAAADLWRAALAAGLPSGALAGAGDFADTGLDEDLWLSLTRASAEHTPALTDADLVAERAARHPDSEDALLLAAQLVTHPAETGQDAAVRRHARALLDAAAARPAHEHPAVLRALREALVNSGDIDAAQA</sequence>
<evidence type="ECO:0000256" key="1">
    <source>
        <dbReference type="SAM" id="MobiDB-lite"/>
    </source>
</evidence>
<evidence type="ECO:0000313" key="3">
    <source>
        <dbReference type="Proteomes" id="UP000053923"/>
    </source>
</evidence>
<reference evidence="3" key="1">
    <citation type="submission" date="2015-10" db="EMBL/GenBank/DDBJ databases">
        <authorList>
            <person name="Ju K.-S."/>
            <person name="Doroghazi J.R."/>
            <person name="Metcalf W.W."/>
        </authorList>
    </citation>
    <scope>NUCLEOTIDE SEQUENCE [LARGE SCALE GENOMIC DNA]</scope>
    <source>
        <strain evidence="3">NRRL 3151</strain>
    </source>
</reference>
<dbReference type="Proteomes" id="UP000053923">
    <property type="component" value="Unassembled WGS sequence"/>
</dbReference>
<dbReference type="EMBL" id="LLZG01000090">
    <property type="protein sequence ID" value="KUL39911.1"/>
    <property type="molecule type" value="Genomic_DNA"/>
</dbReference>
<evidence type="ECO:0000313" key="2">
    <source>
        <dbReference type="EMBL" id="KUL39911.1"/>
    </source>
</evidence>
<name>A0A0X3V545_9ACTN</name>
<feature type="region of interest" description="Disordered" evidence="1">
    <location>
        <begin position="101"/>
        <end position="121"/>
    </location>
</feature>
<accession>A0A0X3V545</accession>
<keyword evidence="3" id="KW-1185">Reference proteome</keyword>
<gene>
    <name evidence="2" type="ORF">ADL12_14375</name>
</gene>
<protein>
    <submittedName>
        <fullName evidence="2">Uncharacterized protein</fullName>
    </submittedName>
</protein>